<dbReference type="AlphaFoldDB" id="A0A1M2W3K2"/>
<keyword evidence="2" id="KW-1185">Reference proteome</keyword>
<dbReference type="OrthoDB" id="2753249at2759"/>
<comment type="caution">
    <text evidence="1">The sequence shown here is derived from an EMBL/GenBank/DDBJ whole genome shotgun (WGS) entry which is preliminary data.</text>
</comment>
<evidence type="ECO:0000313" key="1">
    <source>
        <dbReference type="EMBL" id="OJT14360.1"/>
    </source>
</evidence>
<organism evidence="1 2">
    <name type="scientific">Trametes pubescens</name>
    <name type="common">White-rot fungus</name>
    <dbReference type="NCBI Taxonomy" id="154538"/>
    <lineage>
        <taxon>Eukaryota</taxon>
        <taxon>Fungi</taxon>
        <taxon>Dikarya</taxon>
        <taxon>Basidiomycota</taxon>
        <taxon>Agaricomycotina</taxon>
        <taxon>Agaricomycetes</taxon>
        <taxon>Polyporales</taxon>
        <taxon>Polyporaceae</taxon>
        <taxon>Trametes</taxon>
    </lineage>
</organism>
<feature type="non-terminal residue" evidence="1">
    <location>
        <position position="61"/>
    </location>
</feature>
<dbReference type="STRING" id="154538.A0A1M2W3K2"/>
<proteinExistence type="predicted"/>
<sequence>MSAFEQSRLFIRGLCNPLRDQVSQRLQLKDPDHHLDEAYELAKVYEAAKFILHGTTAVPYQ</sequence>
<accession>A0A1M2W3K2</accession>
<dbReference type="Proteomes" id="UP000184267">
    <property type="component" value="Unassembled WGS sequence"/>
</dbReference>
<protein>
    <submittedName>
        <fullName evidence="1">Uncharacterized protein</fullName>
    </submittedName>
</protein>
<reference evidence="1 2" key="1">
    <citation type="submission" date="2016-10" db="EMBL/GenBank/DDBJ databases">
        <title>Genome sequence of the basidiomycete white-rot fungus Trametes pubescens.</title>
        <authorList>
            <person name="Makela M.R."/>
            <person name="Granchi Z."/>
            <person name="Peng M."/>
            <person name="De Vries R.P."/>
            <person name="Grigoriev I."/>
            <person name="Riley R."/>
            <person name="Hilden K."/>
        </authorList>
    </citation>
    <scope>NUCLEOTIDE SEQUENCE [LARGE SCALE GENOMIC DNA]</scope>
    <source>
        <strain evidence="1 2">FBCC735</strain>
    </source>
</reference>
<dbReference type="EMBL" id="MNAD01000302">
    <property type="protein sequence ID" value="OJT14360.1"/>
    <property type="molecule type" value="Genomic_DNA"/>
</dbReference>
<name>A0A1M2W3K2_TRAPU</name>
<evidence type="ECO:0000313" key="2">
    <source>
        <dbReference type="Proteomes" id="UP000184267"/>
    </source>
</evidence>
<gene>
    <name evidence="1" type="ORF">TRAPUB_9088</name>
</gene>